<keyword evidence="4" id="KW-1185">Reference proteome</keyword>
<proteinExistence type="predicted"/>
<gene>
    <name evidence="3" type="primary">yunB</name>
    <name evidence="3" type="ORF">ACFPPD_14625</name>
</gene>
<dbReference type="Pfam" id="PF09560">
    <property type="entry name" value="Spore_YunB"/>
    <property type="match status" value="1"/>
</dbReference>
<protein>
    <submittedName>
        <fullName evidence="3">Sporulation protein YunB</fullName>
    </submittedName>
</protein>
<evidence type="ECO:0000256" key="1">
    <source>
        <dbReference type="SAM" id="MobiDB-lite"/>
    </source>
</evidence>
<feature type="transmembrane region" description="Helical" evidence="2">
    <location>
        <begin position="81"/>
        <end position="100"/>
    </location>
</feature>
<dbReference type="NCBIfam" id="TIGR02832">
    <property type="entry name" value="spo_yunB"/>
    <property type="match status" value="1"/>
</dbReference>
<reference evidence="4" key="1">
    <citation type="journal article" date="2019" name="Int. J. Syst. Evol. Microbiol.">
        <title>The Global Catalogue of Microorganisms (GCM) 10K type strain sequencing project: providing services to taxonomists for standard genome sequencing and annotation.</title>
        <authorList>
            <consortium name="The Broad Institute Genomics Platform"/>
            <consortium name="The Broad Institute Genome Sequencing Center for Infectious Disease"/>
            <person name="Wu L."/>
            <person name="Ma J."/>
        </authorList>
    </citation>
    <scope>NUCLEOTIDE SEQUENCE [LARGE SCALE GENOMIC DNA]</scope>
    <source>
        <strain evidence="4">CCUG 57113</strain>
    </source>
</reference>
<keyword evidence="2" id="KW-1133">Transmembrane helix</keyword>
<evidence type="ECO:0000313" key="4">
    <source>
        <dbReference type="Proteomes" id="UP001596105"/>
    </source>
</evidence>
<sequence length="313" mass="34699">MRRKWGRKFPFDLLGGGSLPKMQPRKWGSGIKLNVNGSPYRPAPRKWGTRRWFSPPTRSGFTPAKKWNSPPPRKRMKRRHFWLIVAFLVAFAVVESLLFLDRELRKPLMFLAKVRVNQMATEAINAALTDNIAKMADSDKMIRWKTNEAGKITGFEIDYKEQMAITAKAIETVSGVLKHYEDVPERIPIGHALNSPFISSIGPSVSVKFHPASVVKADVQTKQSEMGINMVLVEVDVRIRTEIAVVIPFDQDAQTIETSIPLSFALVVGDVPAYYYDGNGNPVGNGAAQAPPIALPGNPPALQSALPKSENAQ</sequence>
<dbReference type="EMBL" id="JBHSMH010000044">
    <property type="protein sequence ID" value="MFC5469966.1"/>
    <property type="molecule type" value="Genomic_DNA"/>
</dbReference>
<dbReference type="InterPro" id="IPR014197">
    <property type="entry name" value="Sporulation_prot_YunB"/>
</dbReference>
<name>A0ABW0LZJ1_9BACL</name>
<feature type="region of interest" description="Disordered" evidence="1">
    <location>
        <begin position="287"/>
        <end position="313"/>
    </location>
</feature>
<organism evidence="3 4">
    <name type="scientific">Cohnella suwonensis</name>
    <dbReference type="NCBI Taxonomy" id="696072"/>
    <lineage>
        <taxon>Bacteria</taxon>
        <taxon>Bacillati</taxon>
        <taxon>Bacillota</taxon>
        <taxon>Bacilli</taxon>
        <taxon>Bacillales</taxon>
        <taxon>Paenibacillaceae</taxon>
        <taxon>Cohnella</taxon>
    </lineage>
</organism>
<evidence type="ECO:0000256" key="2">
    <source>
        <dbReference type="SAM" id="Phobius"/>
    </source>
</evidence>
<keyword evidence="2" id="KW-0812">Transmembrane</keyword>
<dbReference type="RefSeq" id="WP_378082541.1">
    <property type="nucleotide sequence ID" value="NZ_JBHSMH010000044.1"/>
</dbReference>
<keyword evidence="2" id="KW-0472">Membrane</keyword>
<comment type="caution">
    <text evidence="3">The sequence shown here is derived from an EMBL/GenBank/DDBJ whole genome shotgun (WGS) entry which is preliminary data.</text>
</comment>
<accession>A0ABW0LZJ1</accession>
<dbReference type="Proteomes" id="UP001596105">
    <property type="component" value="Unassembled WGS sequence"/>
</dbReference>
<evidence type="ECO:0000313" key="3">
    <source>
        <dbReference type="EMBL" id="MFC5469966.1"/>
    </source>
</evidence>